<dbReference type="InterPro" id="IPR024517">
    <property type="entry name" value="Glycogen_phosphorylase_DUF3417"/>
</dbReference>
<evidence type="ECO:0000256" key="3">
    <source>
        <dbReference type="ARBA" id="ARBA00022533"/>
    </source>
</evidence>
<dbReference type="InterPro" id="IPR000811">
    <property type="entry name" value="Glyco_trans_35"/>
</dbReference>
<organism evidence="6">
    <name type="scientific">uncultured Dysgonomonas sp</name>
    <dbReference type="NCBI Taxonomy" id="206096"/>
    <lineage>
        <taxon>Bacteria</taxon>
        <taxon>Pseudomonadati</taxon>
        <taxon>Bacteroidota</taxon>
        <taxon>Bacteroidia</taxon>
        <taxon>Bacteroidales</taxon>
        <taxon>Dysgonomonadaceae</taxon>
        <taxon>Dysgonomonas</taxon>
        <taxon>environmental samples</taxon>
    </lineage>
</organism>
<dbReference type="InterPro" id="IPR052182">
    <property type="entry name" value="Glycogen/Maltodextrin_Phosph"/>
</dbReference>
<gene>
    <name evidence="6" type="ORF">KL86DYS2_11695</name>
</gene>
<keyword evidence="4" id="KW-0663">Pyridoxal phosphate</keyword>
<dbReference type="EMBL" id="FLUL01000001">
    <property type="protein sequence ID" value="SBV99599.1"/>
    <property type="molecule type" value="Genomic_DNA"/>
</dbReference>
<proteinExistence type="inferred from homology"/>
<dbReference type="PIRSF" id="PIRSF000460">
    <property type="entry name" value="Pprylas_GlgP"/>
    <property type="match status" value="1"/>
</dbReference>
<dbReference type="GO" id="GO:0005975">
    <property type="term" value="P:carbohydrate metabolic process"/>
    <property type="evidence" value="ECO:0007669"/>
    <property type="project" value="InterPro"/>
</dbReference>
<dbReference type="InterPro" id="IPR011834">
    <property type="entry name" value="Agluc_phsphrylas"/>
</dbReference>
<dbReference type="RefSeq" id="WP_296949098.1">
    <property type="nucleotide sequence ID" value="NZ_LT599021.1"/>
</dbReference>
<comment type="catalytic activity">
    <reaction evidence="1">
        <text>[(1-&gt;4)-alpha-D-glucosyl](n) + phosphate = [(1-&gt;4)-alpha-D-glucosyl](n-1) + alpha-D-glucose 1-phosphate</text>
        <dbReference type="Rhea" id="RHEA:41732"/>
        <dbReference type="Rhea" id="RHEA-COMP:9584"/>
        <dbReference type="Rhea" id="RHEA-COMP:9586"/>
        <dbReference type="ChEBI" id="CHEBI:15444"/>
        <dbReference type="ChEBI" id="CHEBI:43474"/>
        <dbReference type="ChEBI" id="CHEBI:58601"/>
        <dbReference type="EC" id="2.4.1.1"/>
    </reaction>
</comment>
<feature type="modified residue" description="N6-(pyridoxal phosphate)lysine" evidence="4">
    <location>
        <position position="608"/>
    </location>
</feature>
<comment type="similarity">
    <text evidence="2">Belongs to the glycogen phosphorylase family.</text>
</comment>
<sequence length="861" mass="99014">MRIKASYSNNPTWRSAHTQVNLPKELLPLEKISRNLWWVWNNEATDLFAEFDPELWKDSDNNPVLLLHKLSNERIEEILKDATLMNKVDNVIKKFEKYMSQKFDTSKPSVAYFSMEYGFTHVLKIYSGGLGVLAGDYLKEASDSHVDLTGVGFLYRYGYFSQSISPDGQQVANYEPQNFRDLPLEPVLNEDGNQMILAVPYPDRDIYANIWKVNVGRISLYLMDTDIDLNSEYDKPITHQLYGGDWENRLKQEYLLGIGGILLLNKLGVKKEIYHCNEGHAALINVQRLLDLIEGEGLTFNQALEVVRASGLYTVHTPVPAGHDYFDEGLLGKYLGNYPTRLGISWQDFVDMGREHPGSGEKFSMSVFALNTCLEANGVSYLHGIVSRQMFQPVWPAYFPEELHVGHVTNGVHMPTWTAKEMKLLYEKTFDKNFYEDQSNHEIWDNIYSVKDEELWNVRSILKKRLISYVQEQMKEGWIKSQKAPSAIFNIVDKINPDALLVGFGRRFATYKRAHLLFTDLDRLAKLVNNEKYPIQFLYTGKAHPADGAGQGLIKQIVEISRRPEFLGKIIFLENYDMRLAKRLISGVDIWLNTPTRPLEASGTSGEKAEMNGVLNFSVLDGWWYEGYKKEAGWCLTDKRTYSNQAYQDELDAAEIYSTFENEILPLYYARNSKGYSPEWIQFIKNSIANIAPEYTTKRMIDDYIKNFYKPERERIKLVAANNYAKAKELAAWKEDTAANWDKLVVEKVTFNGQNIKDGTPLASNNFTEGEKIKVEVVIDKRDMKGDLGIDCVLTEYDADKKTDKFISSQDFKLVKTDGSKLYFELNSIAKIPGLCNFAYRVYPKHADMAHRQDFAFVRWI</sequence>
<name>A0A212JJH5_9BACT</name>
<dbReference type="AlphaFoldDB" id="A0A212JJH5"/>
<evidence type="ECO:0000313" key="6">
    <source>
        <dbReference type="EMBL" id="SBV99599.1"/>
    </source>
</evidence>
<dbReference type="PANTHER" id="PTHR42655:SF1">
    <property type="entry name" value="GLYCOGEN PHOSPHORYLASE"/>
    <property type="match status" value="1"/>
</dbReference>
<protein>
    <recommendedName>
        <fullName evidence="5">DUF3417 domain-containing protein</fullName>
    </recommendedName>
</protein>
<dbReference type="Pfam" id="PF00343">
    <property type="entry name" value="Phosphorylase"/>
    <property type="match status" value="1"/>
</dbReference>
<dbReference type="NCBIfam" id="TIGR02094">
    <property type="entry name" value="more_P_ylases"/>
    <property type="match status" value="1"/>
</dbReference>
<evidence type="ECO:0000256" key="2">
    <source>
        <dbReference type="ARBA" id="ARBA00006047"/>
    </source>
</evidence>
<accession>A0A212JJH5</accession>
<reference evidence="6" key="1">
    <citation type="submission" date="2016-04" db="EMBL/GenBank/DDBJ databases">
        <authorList>
            <person name="Evans L.H."/>
            <person name="Alamgir A."/>
            <person name="Owens N."/>
            <person name="Weber N.D."/>
            <person name="Virtaneva K."/>
            <person name="Barbian K."/>
            <person name="Babar A."/>
            <person name="Rosenke K."/>
        </authorList>
    </citation>
    <scope>NUCLEOTIDE SEQUENCE</scope>
    <source>
        <strain evidence="6">86-2</strain>
    </source>
</reference>
<dbReference type="SUPFAM" id="SSF53756">
    <property type="entry name" value="UDP-Glycosyltransferase/glycogen phosphorylase"/>
    <property type="match status" value="1"/>
</dbReference>
<evidence type="ECO:0000259" key="5">
    <source>
        <dbReference type="Pfam" id="PF11897"/>
    </source>
</evidence>
<dbReference type="Gene3D" id="3.40.50.2000">
    <property type="entry name" value="Glycogen Phosphorylase B"/>
    <property type="match status" value="2"/>
</dbReference>
<dbReference type="GO" id="GO:0030170">
    <property type="term" value="F:pyridoxal phosphate binding"/>
    <property type="evidence" value="ECO:0007669"/>
    <property type="project" value="InterPro"/>
</dbReference>
<dbReference type="PANTHER" id="PTHR42655">
    <property type="entry name" value="GLYCOGEN PHOSPHORYLASE"/>
    <property type="match status" value="1"/>
</dbReference>
<evidence type="ECO:0000256" key="1">
    <source>
        <dbReference type="ARBA" id="ARBA00001275"/>
    </source>
</evidence>
<evidence type="ECO:0000256" key="4">
    <source>
        <dbReference type="PIRSR" id="PIRSR000460-1"/>
    </source>
</evidence>
<feature type="domain" description="DUF3417" evidence="5">
    <location>
        <begin position="22"/>
        <end position="123"/>
    </location>
</feature>
<dbReference type="Pfam" id="PF11897">
    <property type="entry name" value="DUF3417"/>
    <property type="match status" value="1"/>
</dbReference>
<dbReference type="GO" id="GO:0008184">
    <property type="term" value="F:glycogen phosphorylase activity"/>
    <property type="evidence" value="ECO:0007669"/>
    <property type="project" value="InterPro"/>
</dbReference>
<keyword evidence="3" id="KW-0021">Allosteric enzyme</keyword>